<dbReference type="PROSITE" id="PS50532">
    <property type="entry name" value="HTH_IS408"/>
    <property type="match status" value="1"/>
</dbReference>
<comment type="similarity">
    <text evidence="1">Belongs to the transposase IS21/IS408/IS1162 family.</text>
</comment>
<feature type="region of interest" description="Disordered" evidence="2">
    <location>
        <begin position="486"/>
        <end position="514"/>
    </location>
</feature>
<dbReference type="GO" id="GO:0003676">
    <property type="term" value="F:nucleic acid binding"/>
    <property type="evidence" value="ECO:0007669"/>
    <property type="project" value="InterPro"/>
</dbReference>
<evidence type="ECO:0000313" key="5">
    <source>
        <dbReference type="EMBL" id="EMN4147500.1"/>
    </source>
</evidence>
<protein>
    <submittedName>
        <fullName evidence="5">IS21 family transposase</fullName>
    </submittedName>
</protein>
<organism evidence="5">
    <name type="scientific">Citrobacter freundii</name>
    <dbReference type="NCBI Taxonomy" id="546"/>
    <lineage>
        <taxon>Bacteria</taxon>
        <taxon>Pseudomonadati</taxon>
        <taxon>Pseudomonadota</taxon>
        <taxon>Gammaproteobacteria</taxon>
        <taxon>Enterobacterales</taxon>
        <taxon>Enterobacteriaceae</taxon>
        <taxon>Citrobacter</taxon>
        <taxon>Citrobacter freundii complex</taxon>
    </lineage>
</organism>
<dbReference type="GO" id="GO:0015074">
    <property type="term" value="P:DNA integration"/>
    <property type="evidence" value="ECO:0007669"/>
    <property type="project" value="InterPro"/>
</dbReference>
<evidence type="ECO:0000256" key="1">
    <source>
        <dbReference type="ARBA" id="ARBA00009277"/>
    </source>
</evidence>
<dbReference type="SUPFAM" id="SSF53098">
    <property type="entry name" value="Ribonuclease H-like"/>
    <property type="match status" value="1"/>
</dbReference>
<dbReference type="EMBL" id="ABKLER030000031">
    <property type="protein sequence ID" value="EMN4147500.1"/>
    <property type="molecule type" value="Genomic_DNA"/>
</dbReference>
<dbReference type="InterPro" id="IPR017895">
    <property type="entry name" value="HTH_IS408/IS1162_type"/>
</dbReference>
<dbReference type="PROSITE" id="PS50994">
    <property type="entry name" value="INTEGRASE"/>
    <property type="match status" value="1"/>
</dbReference>
<reference evidence="5" key="1">
    <citation type="submission" date="2024-02" db="EMBL/GenBank/DDBJ databases">
        <authorList>
            <consortium name="Clinical and Environmental Microbiology Branch: Whole genome sequencing antimicrobial resistance pathogens in the healthcare setting"/>
        </authorList>
    </citation>
    <scope>NUCLEOTIDE SEQUENCE</scope>
    <source>
        <strain evidence="5">2023GN-00102</strain>
    </source>
</reference>
<dbReference type="InterPro" id="IPR036397">
    <property type="entry name" value="RNaseH_sf"/>
</dbReference>
<dbReference type="Pfam" id="PF22483">
    <property type="entry name" value="Mu-transpos_C_2"/>
    <property type="match status" value="1"/>
</dbReference>
<sequence length="514" mass="59544">MPNKRLSMRQLREILRLRLQAALSVRQIQRSLRVSVGAVSKILSKASGLGLSWEDVEALDDIQLANFFYPNADTRPSRQFEVPDWSDVHRELTRKGMTKQLLWEEYSQQYPNRSYSYPQYCYLYQAWQMKQRRSMRQLHRAGEKLFVDYVGQTVPVVCGSTGEVRFAQIFVAVLGASNYTFAEATWTQSQPDWLGSHVRAFEFFGGVPELVVPDNLKSGVTKACRYDPDVNAAYQQLAAHYGIAIVPARPYKPKDKAKAEVGVQIIERWILARLRHHTFFSLAELNTCIRALLDDVNRRPFKQLNGTRLSWFESLERPALQPLPHHAYEYTDVRKAKVNIDYHVQYERHLYSVPHHLVGESVEIHASATLIQVFFKHRSVASHPRKHYPGMSTLDEHMPERHQKHHEWSPGRLMNWAKDIGDETLLWVKQRLASKAHPEQAYRVCLGLLNLSRSYPVERLEAACGVANQQRLDRLRQIKAILKSNQDRLYRPSGEKPDHLPQSHENIRGPESFH</sequence>
<dbReference type="RefSeq" id="WP_115455361.1">
    <property type="nucleotide sequence ID" value="NZ_QRBL01000051.1"/>
</dbReference>
<evidence type="ECO:0000259" key="4">
    <source>
        <dbReference type="PROSITE" id="PS50994"/>
    </source>
</evidence>
<dbReference type="Pfam" id="PF00665">
    <property type="entry name" value="rve"/>
    <property type="match status" value="1"/>
</dbReference>
<gene>
    <name evidence="5" type="primary">istA</name>
    <name evidence="5" type="ORF">PQQ21_004841</name>
</gene>
<proteinExistence type="inferred from homology"/>
<evidence type="ECO:0000256" key="2">
    <source>
        <dbReference type="SAM" id="MobiDB-lite"/>
    </source>
</evidence>
<dbReference type="Gene3D" id="3.30.420.10">
    <property type="entry name" value="Ribonuclease H-like superfamily/Ribonuclease H"/>
    <property type="match status" value="1"/>
</dbReference>
<evidence type="ECO:0000259" key="3">
    <source>
        <dbReference type="PROSITE" id="PS50532"/>
    </source>
</evidence>
<name>A0AAI9MQI4_CITFR</name>
<dbReference type="AlphaFoldDB" id="A0AAI9MQI4"/>
<comment type="caution">
    <text evidence="5">The sequence shown here is derived from an EMBL/GenBank/DDBJ whole genome shotgun (WGS) entry which is preliminary data.</text>
</comment>
<dbReference type="InterPro" id="IPR001584">
    <property type="entry name" value="Integrase_cat-core"/>
</dbReference>
<dbReference type="InterPro" id="IPR054353">
    <property type="entry name" value="IstA-like_C"/>
</dbReference>
<feature type="domain" description="Integrase catalytic" evidence="4">
    <location>
        <begin position="137"/>
        <end position="319"/>
    </location>
</feature>
<dbReference type="InterPro" id="IPR012337">
    <property type="entry name" value="RNaseH-like_sf"/>
</dbReference>
<dbReference type="NCBIfam" id="NF033546">
    <property type="entry name" value="transpos_IS21"/>
    <property type="match status" value="1"/>
</dbReference>
<accession>A0AAI9MQI4</accession>
<dbReference type="PANTHER" id="PTHR35004">
    <property type="entry name" value="TRANSPOSASE RV3428C-RELATED"/>
    <property type="match status" value="1"/>
</dbReference>
<dbReference type="PANTHER" id="PTHR35004:SF8">
    <property type="entry name" value="TRANSPOSASE RV3428C-RELATED"/>
    <property type="match status" value="1"/>
</dbReference>
<feature type="domain" description="HTH IS408-type" evidence="3">
    <location>
        <begin position="11"/>
        <end position="92"/>
    </location>
</feature>